<dbReference type="PANTHER" id="PTHR24567">
    <property type="entry name" value="CRP FAMILY TRANSCRIPTIONAL REGULATORY PROTEIN"/>
    <property type="match status" value="1"/>
</dbReference>
<dbReference type="InterPro" id="IPR036390">
    <property type="entry name" value="WH_DNA-bd_sf"/>
</dbReference>
<dbReference type="RefSeq" id="WP_129026020.1">
    <property type="nucleotide sequence ID" value="NZ_SDHY01000001.1"/>
</dbReference>
<dbReference type="EMBL" id="SDHY01000001">
    <property type="protein sequence ID" value="RXK52591.1"/>
    <property type="molecule type" value="Genomic_DNA"/>
</dbReference>
<dbReference type="SUPFAM" id="SSF51206">
    <property type="entry name" value="cAMP-binding domain-like"/>
    <property type="match status" value="1"/>
</dbReference>
<dbReference type="InterPro" id="IPR012318">
    <property type="entry name" value="HTH_CRP"/>
</dbReference>
<evidence type="ECO:0000256" key="2">
    <source>
        <dbReference type="ARBA" id="ARBA00023125"/>
    </source>
</evidence>
<dbReference type="PRINTS" id="PR00034">
    <property type="entry name" value="HTHCRP"/>
</dbReference>
<dbReference type="InterPro" id="IPR000595">
    <property type="entry name" value="cNMP-bd_dom"/>
</dbReference>
<dbReference type="PANTHER" id="PTHR24567:SF28">
    <property type="entry name" value="LISTERIOLYSIN REGULATORY PROTEIN"/>
    <property type="match status" value="1"/>
</dbReference>
<evidence type="ECO:0000313" key="6">
    <source>
        <dbReference type="EMBL" id="RXK52591.1"/>
    </source>
</evidence>
<dbReference type="GO" id="GO:0005829">
    <property type="term" value="C:cytosol"/>
    <property type="evidence" value="ECO:0007669"/>
    <property type="project" value="TreeGrafter"/>
</dbReference>
<dbReference type="InterPro" id="IPR050397">
    <property type="entry name" value="Env_Response_Regulators"/>
</dbReference>
<organism evidence="6 7">
    <name type="scientific">Aquirufa rosea</name>
    <dbReference type="NCBI Taxonomy" id="2509241"/>
    <lineage>
        <taxon>Bacteria</taxon>
        <taxon>Pseudomonadati</taxon>
        <taxon>Bacteroidota</taxon>
        <taxon>Cytophagia</taxon>
        <taxon>Cytophagales</taxon>
        <taxon>Flectobacillaceae</taxon>
        <taxon>Aquirufa</taxon>
    </lineage>
</organism>
<dbReference type="Pfam" id="PF00027">
    <property type="entry name" value="cNMP_binding"/>
    <property type="match status" value="1"/>
</dbReference>
<dbReference type="InterPro" id="IPR014710">
    <property type="entry name" value="RmlC-like_jellyroll"/>
</dbReference>
<dbReference type="SMART" id="SM00100">
    <property type="entry name" value="cNMP"/>
    <property type="match status" value="1"/>
</dbReference>
<evidence type="ECO:0000313" key="7">
    <source>
        <dbReference type="Proteomes" id="UP000289455"/>
    </source>
</evidence>
<dbReference type="CDD" id="cd00038">
    <property type="entry name" value="CAP_ED"/>
    <property type="match status" value="1"/>
</dbReference>
<dbReference type="AlphaFoldDB" id="A0A4Q1C3B1"/>
<keyword evidence="3" id="KW-0804">Transcription</keyword>
<proteinExistence type="predicted"/>
<keyword evidence="2" id="KW-0238">DNA-binding</keyword>
<protein>
    <submittedName>
        <fullName evidence="6">Crp/Fnr family transcriptional regulator</fullName>
    </submittedName>
</protein>
<dbReference type="PROSITE" id="PS50042">
    <property type="entry name" value="CNMP_BINDING_3"/>
    <property type="match status" value="1"/>
</dbReference>
<dbReference type="GO" id="GO:0003700">
    <property type="term" value="F:DNA-binding transcription factor activity"/>
    <property type="evidence" value="ECO:0007669"/>
    <property type="project" value="TreeGrafter"/>
</dbReference>
<name>A0A4Q1C3B1_9BACT</name>
<evidence type="ECO:0000256" key="3">
    <source>
        <dbReference type="ARBA" id="ARBA00023163"/>
    </source>
</evidence>
<dbReference type="Pfam" id="PF13545">
    <property type="entry name" value="HTH_Crp_2"/>
    <property type="match status" value="1"/>
</dbReference>
<evidence type="ECO:0000256" key="1">
    <source>
        <dbReference type="ARBA" id="ARBA00023015"/>
    </source>
</evidence>
<dbReference type="GO" id="GO:0003677">
    <property type="term" value="F:DNA binding"/>
    <property type="evidence" value="ECO:0007669"/>
    <property type="project" value="UniProtKB-KW"/>
</dbReference>
<feature type="domain" description="Cyclic nucleotide-binding" evidence="4">
    <location>
        <begin position="15"/>
        <end position="117"/>
    </location>
</feature>
<dbReference type="InterPro" id="IPR018490">
    <property type="entry name" value="cNMP-bd_dom_sf"/>
</dbReference>
<dbReference type="Proteomes" id="UP000289455">
    <property type="component" value="Unassembled WGS sequence"/>
</dbReference>
<sequence length="200" mass="23358">MMIDEKLLISWGATYRTLEKNEVLFSEGMECAYYYQLVDGQLKWVNISDDGKEYLQRLINPGESFGEIPLFDDEPYAASAFALVKSTVIRLSKASFQTLMKEHPEIHLQFSKRLAQLLRFKFFMLKEMSSNEPEKLVVAVLNYLKETQQYVTSEDHLVQLTRQQIADLTGLRVETVIRVIRNLHLDGRLKIENRKVFLFD</sequence>
<feature type="domain" description="HTH crp-type" evidence="5">
    <location>
        <begin position="134"/>
        <end position="200"/>
    </location>
</feature>
<reference evidence="6 7" key="1">
    <citation type="submission" date="2019-01" db="EMBL/GenBank/DDBJ databases">
        <title>Cytophagaceae bacterium strain CAR-16.</title>
        <authorList>
            <person name="Chen W.-M."/>
        </authorList>
    </citation>
    <scope>NUCLEOTIDE SEQUENCE [LARGE SCALE GENOMIC DNA]</scope>
    <source>
        <strain evidence="6 7">CAR-16</strain>
    </source>
</reference>
<dbReference type="SMART" id="SM00419">
    <property type="entry name" value="HTH_CRP"/>
    <property type="match status" value="1"/>
</dbReference>
<keyword evidence="1" id="KW-0805">Transcription regulation</keyword>
<keyword evidence="7" id="KW-1185">Reference proteome</keyword>
<evidence type="ECO:0000259" key="4">
    <source>
        <dbReference type="PROSITE" id="PS50042"/>
    </source>
</evidence>
<comment type="caution">
    <text evidence="6">The sequence shown here is derived from an EMBL/GenBank/DDBJ whole genome shotgun (WGS) entry which is preliminary data.</text>
</comment>
<dbReference type="Gene3D" id="2.60.120.10">
    <property type="entry name" value="Jelly Rolls"/>
    <property type="match status" value="1"/>
</dbReference>
<dbReference type="SUPFAM" id="SSF46785">
    <property type="entry name" value="Winged helix' DNA-binding domain"/>
    <property type="match status" value="1"/>
</dbReference>
<dbReference type="OrthoDB" id="667966at2"/>
<accession>A0A4Q1C3B1</accession>
<evidence type="ECO:0000259" key="5">
    <source>
        <dbReference type="PROSITE" id="PS51063"/>
    </source>
</evidence>
<gene>
    <name evidence="6" type="ORF">ESB04_02770</name>
</gene>
<dbReference type="PROSITE" id="PS51063">
    <property type="entry name" value="HTH_CRP_2"/>
    <property type="match status" value="1"/>
</dbReference>